<dbReference type="PANTHER" id="PTHR31013">
    <property type="entry name" value="THAUMATIN FAMILY PROTEIN-RELATED"/>
    <property type="match status" value="1"/>
</dbReference>
<keyword evidence="2" id="KW-1185">Reference proteome</keyword>
<dbReference type="Proteomes" id="UP000077202">
    <property type="component" value="Unassembled WGS sequence"/>
</dbReference>
<dbReference type="SUPFAM" id="SSF49870">
    <property type="entry name" value="Osmotin, thaumatin-like protein"/>
    <property type="match status" value="1"/>
</dbReference>
<dbReference type="Gene3D" id="2.60.110.10">
    <property type="entry name" value="Thaumatin"/>
    <property type="match status" value="1"/>
</dbReference>
<organism evidence="1 2">
    <name type="scientific">Marchantia polymorpha subsp. ruderalis</name>
    <dbReference type="NCBI Taxonomy" id="1480154"/>
    <lineage>
        <taxon>Eukaryota</taxon>
        <taxon>Viridiplantae</taxon>
        <taxon>Streptophyta</taxon>
        <taxon>Embryophyta</taxon>
        <taxon>Marchantiophyta</taxon>
        <taxon>Marchantiopsida</taxon>
        <taxon>Marchantiidae</taxon>
        <taxon>Marchantiales</taxon>
        <taxon>Marchantiaceae</taxon>
        <taxon>Marchantia</taxon>
    </lineage>
</organism>
<accession>A0A176VRP6</accession>
<dbReference type="EMBL" id="LVLJ01002827">
    <property type="protein sequence ID" value="OAE23554.1"/>
    <property type="molecule type" value="Genomic_DNA"/>
</dbReference>
<dbReference type="InterPro" id="IPR037176">
    <property type="entry name" value="Osmotin/thaumatin-like_sf"/>
</dbReference>
<gene>
    <name evidence="1" type="ORF">AXG93_4284s1240</name>
</gene>
<reference evidence="1" key="1">
    <citation type="submission" date="2016-03" db="EMBL/GenBank/DDBJ databases">
        <title>Mechanisms controlling the formation of the plant cell surface in tip-growing cells are functionally conserved among land plants.</title>
        <authorList>
            <person name="Honkanen S."/>
            <person name="Jones V.A."/>
            <person name="Morieri G."/>
            <person name="Champion C."/>
            <person name="Hetherington A.J."/>
            <person name="Kelly S."/>
            <person name="Saint-Marcoux D."/>
            <person name="Proust H."/>
            <person name="Prescott H."/>
            <person name="Dolan L."/>
        </authorList>
    </citation>
    <scope>NUCLEOTIDE SEQUENCE [LARGE SCALE GENOMIC DNA]</scope>
    <source>
        <tissue evidence="1">Whole gametophyte</tissue>
    </source>
</reference>
<name>A0A176VRP6_MARPO</name>
<proteinExistence type="predicted"/>
<comment type="caution">
    <text evidence="1">The sequence shown here is derived from an EMBL/GenBank/DDBJ whole genome shotgun (WGS) entry which is preliminary data.</text>
</comment>
<protein>
    <submittedName>
        <fullName evidence="1">Uncharacterized protein</fullName>
    </submittedName>
</protein>
<sequence>MSLCVCLRATHKLMNRRCSEISMRTLPISQGYKLEMSIRFNLLGLAEISFSNNISDSGCVITISNNCNYMVTACSQSGQQNIDQYDLSAGTSQVIDLGTACSWPSAVVYASVTRQCAVTGTPYAATDRNLANLADLTIPGSGNQDFYDLSNAVSISFLCELLDDGVEFEVKVSISPRFSE</sequence>
<dbReference type="AlphaFoldDB" id="A0A176VRP6"/>
<evidence type="ECO:0000313" key="2">
    <source>
        <dbReference type="Proteomes" id="UP000077202"/>
    </source>
</evidence>
<dbReference type="PANTHER" id="PTHR31013:SF2">
    <property type="entry name" value="THAUMATIN-LIKE PROTEIN"/>
    <property type="match status" value="1"/>
</dbReference>
<evidence type="ECO:0000313" key="1">
    <source>
        <dbReference type="EMBL" id="OAE23554.1"/>
    </source>
</evidence>